<evidence type="ECO:0000313" key="1">
    <source>
        <dbReference type="EMBL" id="JAI07151.1"/>
    </source>
</evidence>
<protein>
    <submittedName>
        <fullName evidence="1">Uncharacterized protein</fullName>
    </submittedName>
</protein>
<organism evidence="1">
    <name type="scientific">Anguilla anguilla</name>
    <name type="common">European freshwater eel</name>
    <name type="synonym">Muraena anguilla</name>
    <dbReference type="NCBI Taxonomy" id="7936"/>
    <lineage>
        <taxon>Eukaryota</taxon>
        <taxon>Metazoa</taxon>
        <taxon>Chordata</taxon>
        <taxon>Craniata</taxon>
        <taxon>Vertebrata</taxon>
        <taxon>Euteleostomi</taxon>
        <taxon>Actinopterygii</taxon>
        <taxon>Neopterygii</taxon>
        <taxon>Teleostei</taxon>
        <taxon>Anguilliformes</taxon>
        <taxon>Anguillidae</taxon>
        <taxon>Anguilla</taxon>
    </lineage>
</organism>
<proteinExistence type="predicted"/>
<reference evidence="1" key="1">
    <citation type="submission" date="2014-11" db="EMBL/GenBank/DDBJ databases">
        <authorList>
            <person name="Amaro Gonzalez C."/>
        </authorList>
    </citation>
    <scope>NUCLEOTIDE SEQUENCE</scope>
</reference>
<dbReference type="AlphaFoldDB" id="A0A0E9XZ65"/>
<accession>A0A0E9XZ65</accession>
<dbReference type="EMBL" id="GBXM01001427">
    <property type="protein sequence ID" value="JAI07151.1"/>
    <property type="molecule type" value="Transcribed_RNA"/>
</dbReference>
<sequence>MTFRSQDQLFILVIIQVEKQAPAPNSKRASGRHFKVNLKLN</sequence>
<name>A0A0E9XZ65_ANGAN</name>
<reference evidence="1" key="2">
    <citation type="journal article" date="2015" name="Fish Shellfish Immunol.">
        <title>Early steps in the European eel (Anguilla anguilla)-Vibrio vulnificus interaction in the gills: Role of the RtxA13 toxin.</title>
        <authorList>
            <person name="Callol A."/>
            <person name="Pajuelo D."/>
            <person name="Ebbesson L."/>
            <person name="Teles M."/>
            <person name="MacKenzie S."/>
            <person name="Amaro C."/>
        </authorList>
    </citation>
    <scope>NUCLEOTIDE SEQUENCE</scope>
</reference>